<dbReference type="InterPro" id="IPR050680">
    <property type="entry name" value="YpeA/RimI_acetyltransf"/>
</dbReference>
<name>A0ABY9XS42_9FLAO</name>
<dbReference type="PROSITE" id="PS51186">
    <property type="entry name" value="GNAT"/>
    <property type="match status" value="1"/>
</dbReference>
<dbReference type="SUPFAM" id="SSF55729">
    <property type="entry name" value="Acyl-CoA N-acyltransferases (Nat)"/>
    <property type="match status" value="1"/>
</dbReference>
<sequence>MIRKATPIDIDNLIRITKACANNLIDKNIYQWNAFYPNKEAFFKDLERNELYVLEIQNTVIGCITISTFMDDVYKPVFWLTQNDNNIYIHRLAIHPKQQGQGYAQQLMQYAEDYALKNHITSIRLDTFSQNTRNLKFYERRGYKQLTPIYFPNQSKHPFYCYELVL</sequence>
<dbReference type="Proteomes" id="UP001302806">
    <property type="component" value="Chromosome"/>
</dbReference>
<keyword evidence="7" id="KW-1185">Reference proteome</keyword>
<dbReference type="InterPro" id="IPR000182">
    <property type="entry name" value="GNAT_dom"/>
</dbReference>
<keyword evidence="2" id="KW-0012">Acyltransferase</keyword>
<dbReference type="Proteomes" id="UP001303407">
    <property type="component" value="Chromosome"/>
</dbReference>
<keyword evidence="1" id="KW-0808">Transferase</keyword>
<protein>
    <submittedName>
        <fullName evidence="4">GNAT family N-acetyltransferase</fullName>
    </submittedName>
</protein>
<dbReference type="PANTHER" id="PTHR43420">
    <property type="entry name" value="ACETYLTRANSFERASE"/>
    <property type="match status" value="1"/>
</dbReference>
<gene>
    <name evidence="5" type="ORF">RHP49_07585</name>
    <name evidence="4" type="ORF">RHP51_16990</name>
</gene>
<accession>A0ABY9XS42</accession>
<evidence type="ECO:0000313" key="5">
    <source>
        <dbReference type="EMBL" id="WNH14106.1"/>
    </source>
</evidence>
<proteinExistence type="predicted"/>
<dbReference type="Pfam" id="PF00583">
    <property type="entry name" value="Acetyltransf_1"/>
    <property type="match status" value="1"/>
</dbReference>
<dbReference type="EMBL" id="CP134537">
    <property type="protein sequence ID" value="WNH08754.1"/>
    <property type="molecule type" value="Genomic_DNA"/>
</dbReference>
<evidence type="ECO:0000313" key="7">
    <source>
        <dbReference type="Proteomes" id="UP001303407"/>
    </source>
</evidence>
<dbReference type="InterPro" id="IPR016181">
    <property type="entry name" value="Acyl_CoA_acyltransferase"/>
</dbReference>
<dbReference type="Gene3D" id="3.40.630.30">
    <property type="match status" value="1"/>
</dbReference>
<reference evidence="6 7" key="1">
    <citation type="submission" date="2023-09" db="EMBL/GenBank/DDBJ databases">
        <title>Thalassobella suaedae gen. nov., sp. nov., a marine bacterium of the family Flavobacteriaceae isolated from a halophyte Suaeda japonica.</title>
        <authorList>
            <person name="Lee S.Y."/>
            <person name="Hwang C.Y."/>
        </authorList>
    </citation>
    <scope>NUCLEOTIDE SEQUENCE [LARGE SCALE GENOMIC DNA]</scope>
    <source>
        <strain evidence="5 7">HL-DH10</strain>
        <strain evidence="4 6">HL-DH14</strain>
    </source>
</reference>
<organism evidence="4 6">
    <name type="scientific">Thalassobellus suaedae</name>
    <dbReference type="NCBI Taxonomy" id="3074124"/>
    <lineage>
        <taxon>Bacteria</taxon>
        <taxon>Pseudomonadati</taxon>
        <taxon>Bacteroidota</taxon>
        <taxon>Flavobacteriia</taxon>
        <taxon>Flavobacteriales</taxon>
        <taxon>Flavobacteriaceae</taxon>
        <taxon>Thalassobellus</taxon>
    </lineage>
</organism>
<dbReference type="EMBL" id="CP134536">
    <property type="protein sequence ID" value="WNH14106.1"/>
    <property type="molecule type" value="Genomic_DNA"/>
</dbReference>
<evidence type="ECO:0000313" key="6">
    <source>
        <dbReference type="Proteomes" id="UP001302806"/>
    </source>
</evidence>
<dbReference type="RefSeq" id="WP_415864105.1">
    <property type="nucleotide sequence ID" value="NZ_CP134536.1"/>
</dbReference>
<evidence type="ECO:0000256" key="2">
    <source>
        <dbReference type="ARBA" id="ARBA00023315"/>
    </source>
</evidence>
<evidence type="ECO:0000313" key="4">
    <source>
        <dbReference type="EMBL" id="WNH08754.1"/>
    </source>
</evidence>
<evidence type="ECO:0000259" key="3">
    <source>
        <dbReference type="PROSITE" id="PS51186"/>
    </source>
</evidence>
<dbReference type="CDD" id="cd04301">
    <property type="entry name" value="NAT_SF"/>
    <property type="match status" value="1"/>
</dbReference>
<feature type="domain" description="N-acetyltransferase" evidence="3">
    <location>
        <begin position="1"/>
        <end position="166"/>
    </location>
</feature>
<evidence type="ECO:0000256" key="1">
    <source>
        <dbReference type="ARBA" id="ARBA00022679"/>
    </source>
</evidence>